<dbReference type="Pfam" id="PF00378">
    <property type="entry name" value="ECH_1"/>
    <property type="match status" value="1"/>
</dbReference>
<evidence type="ECO:0000256" key="3">
    <source>
        <dbReference type="RuleBase" id="RU003707"/>
    </source>
</evidence>
<dbReference type="CDD" id="cd06558">
    <property type="entry name" value="crotonase-like"/>
    <property type="match status" value="1"/>
</dbReference>
<dbReference type="RefSeq" id="WP_119546376.1">
    <property type="nucleotide sequence ID" value="NZ_QXIR01000008.1"/>
</dbReference>
<name>A0A3A1R743_9BACI</name>
<protein>
    <submittedName>
        <fullName evidence="4">Enoyl-CoA hydratase</fullName>
        <ecNumber evidence="4">4.2.1.17</ecNumber>
    </submittedName>
</protein>
<dbReference type="GO" id="GO:0006635">
    <property type="term" value="P:fatty acid beta-oxidation"/>
    <property type="evidence" value="ECO:0007669"/>
    <property type="project" value="TreeGrafter"/>
</dbReference>
<sequence>MESILLEQRGHLAIVTINRPDAMNAFNYDTLVELEKTVESIRINPDVRAVVFTGAGEKAFSVGADLKERKTLTEKQVRRNVNKIGDVFNSVSTLPQPTIAAMNGYAFGGGMELALACDFRIAVSGTTMGLTETSLAIIPGAGGTQRLPRLIGESKAMELILTAKRLKSEEALEIGMLTKTAPAGSFMEDVIAFAEVMLSNGPVALQQAKFAIKNGMNTDLQTGLQIERKAYEITIPTEDRVEALVAFSEKRKPQFKGK</sequence>
<dbReference type="OrthoDB" id="9775794at2"/>
<keyword evidence="2 4" id="KW-0456">Lyase</keyword>
<dbReference type="EMBL" id="QXIR01000008">
    <property type="protein sequence ID" value="RIW35331.1"/>
    <property type="molecule type" value="Genomic_DNA"/>
</dbReference>
<comment type="caution">
    <text evidence="4">The sequence shown here is derived from an EMBL/GenBank/DDBJ whole genome shotgun (WGS) entry which is preliminary data.</text>
</comment>
<comment type="similarity">
    <text evidence="1 3">Belongs to the enoyl-CoA hydratase/isomerase family.</text>
</comment>
<keyword evidence="5" id="KW-1185">Reference proteome</keyword>
<dbReference type="InterPro" id="IPR018376">
    <property type="entry name" value="Enoyl-CoA_hyd/isom_CS"/>
</dbReference>
<dbReference type="EC" id="4.2.1.17" evidence="4"/>
<dbReference type="InterPro" id="IPR001753">
    <property type="entry name" value="Enoyl-CoA_hydra/iso"/>
</dbReference>
<dbReference type="PANTHER" id="PTHR11941">
    <property type="entry name" value="ENOYL-COA HYDRATASE-RELATED"/>
    <property type="match status" value="1"/>
</dbReference>
<evidence type="ECO:0000256" key="2">
    <source>
        <dbReference type="ARBA" id="ARBA00023239"/>
    </source>
</evidence>
<dbReference type="FunFam" id="1.10.12.10:FF:000001">
    <property type="entry name" value="Probable enoyl-CoA hydratase, mitochondrial"/>
    <property type="match status" value="1"/>
</dbReference>
<dbReference type="Proteomes" id="UP000265801">
    <property type="component" value="Unassembled WGS sequence"/>
</dbReference>
<proteinExistence type="inferred from homology"/>
<dbReference type="Gene3D" id="1.10.12.10">
    <property type="entry name" value="Lyase 2-enoyl-coa Hydratase, Chain A, domain 2"/>
    <property type="match status" value="1"/>
</dbReference>
<dbReference type="InterPro" id="IPR014748">
    <property type="entry name" value="Enoyl-CoA_hydra_C"/>
</dbReference>
<dbReference type="Gene3D" id="3.90.226.10">
    <property type="entry name" value="2-enoyl-CoA Hydratase, Chain A, domain 1"/>
    <property type="match status" value="1"/>
</dbReference>
<dbReference type="GO" id="GO:0004300">
    <property type="term" value="F:enoyl-CoA hydratase activity"/>
    <property type="evidence" value="ECO:0007669"/>
    <property type="project" value="UniProtKB-EC"/>
</dbReference>
<organism evidence="4 5">
    <name type="scientific">Bacillus salacetis</name>
    <dbReference type="NCBI Taxonomy" id="2315464"/>
    <lineage>
        <taxon>Bacteria</taxon>
        <taxon>Bacillati</taxon>
        <taxon>Bacillota</taxon>
        <taxon>Bacilli</taxon>
        <taxon>Bacillales</taxon>
        <taxon>Bacillaceae</taxon>
        <taxon>Bacillus</taxon>
    </lineage>
</organism>
<dbReference type="SUPFAM" id="SSF52096">
    <property type="entry name" value="ClpP/crotonase"/>
    <property type="match status" value="1"/>
</dbReference>
<gene>
    <name evidence="4" type="ORF">D3H55_08015</name>
</gene>
<dbReference type="PANTHER" id="PTHR11941:SF54">
    <property type="entry name" value="ENOYL-COA HYDRATASE, MITOCHONDRIAL"/>
    <property type="match status" value="1"/>
</dbReference>
<evidence type="ECO:0000313" key="5">
    <source>
        <dbReference type="Proteomes" id="UP000265801"/>
    </source>
</evidence>
<evidence type="ECO:0000256" key="1">
    <source>
        <dbReference type="ARBA" id="ARBA00005254"/>
    </source>
</evidence>
<evidence type="ECO:0000313" key="4">
    <source>
        <dbReference type="EMBL" id="RIW35331.1"/>
    </source>
</evidence>
<dbReference type="PROSITE" id="PS00166">
    <property type="entry name" value="ENOYL_COA_HYDRATASE"/>
    <property type="match status" value="1"/>
</dbReference>
<accession>A0A3A1R743</accession>
<dbReference type="AlphaFoldDB" id="A0A3A1R743"/>
<dbReference type="InterPro" id="IPR029045">
    <property type="entry name" value="ClpP/crotonase-like_dom_sf"/>
</dbReference>
<dbReference type="FunFam" id="3.90.226.10:FF:000009">
    <property type="entry name" value="Carnitinyl-CoA dehydratase"/>
    <property type="match status" value="1"/>
</dbReference>
<reference evidence="4 5" key="1">
    <citation type="submission" date="2018-09" db="EMBL/GenBank/DDBJ databases">
        <title>Bacillus saliacetes sp. nov., isolated from Thai shrimp paste (Ka-pi).</title>
        <authorList>
            <person name="Daroonpunt R."/>
            <person name="Tanasupawat S."/>
            <person name="Yiamsombut S."/>
        </authorList>
    </citation>
    <scope>NUCLEOTIDE SEQUENCE [LARGE SCALE GENOMIC DNA]</scope>
    <source>
        <strain evidence="4 5">SKP7-4</strain>
    </source>
</reference>